<evidence type="ECO:0000313" key="2">
    <source>
        <dbReference type="Proteomes" id="UP001153076"/>
    </source>
</evidence>
<comment type="caution">
    <text evidence="1">The sequence shown here is derived from an EMBL/GenBank/DDBJ whole genome shotgun (WGS) entry which is preliminary data.</text>
</comment>
<dbReference type="SUPFAM" id="SSF55797">
    <property type="entry name" value="PR-1-like"/>
    <property type="match status" value="1"/>
</dbReference>
<dbReference type="AlphaFoldDB" id="A0A9Q1K8V1"/>
<dbReference type="InterPro" id="IPR035940">
    <property type="entry name" value="CAP_sf"/>
</dbReference>
<dbReference type="Proteomes" id="UP001153076">
    <property type="component" value="Unassembled WGS sequence"/>
</dbReference>
<dbReference type="PANTHER" id="PTHR34537:SF2">
    <property type="entry name" value="FERREDOXIN-LIKE PROTEIN"/>
    <property type="match status" value="1"/>
</dbReference>
<protein>
    <submittedName>
        <fullName evidence="1">Uncharacterized protein</fullName>
    </submittedName>
</protein>
<dbReference type="EMBL" id="JAKOGI010000252">
    <property type="protein sequence ID" value="KAJ8438498.1"/>
    <property type="molecule type" value="Genomic_DNA"/>
</dbReference>
<evidence type="ECO:0000313" key="1">
    <source>
        <dbReference type="EMBL" id="KAJ8438498.1"/>
    </source>
</evidence>
<reference evidence="1" key="1">
    <citation type="submission" date="2022-04" db="EMBL/GenBank/DDBJ databases">
        <title>Carnegiea gigantea Genome sequencing and assembly v2.</title>
        <authorList>
            <person name="Copetti D."/>
            <person name="Sanderson M.J."/>
            <person name="Burquez A."/>
            <person name="Wojciechowski M.F."/>
        </authorList>
    </citation>
    <scope>NUCLEOTIDE SEQUENCE</scope>
    <source>
        <strain evidence="1">SGP5-SGP5p</strain>
        <tissue evidence="1">Aerial part</tissue>
    </source>
</reference>
<proteinExistence type="predicted"/>
<accession>A0A9Q1K8V1</accession>
<keyword evidence="2" id="KW-1185">Reference proteome</keyword>
<organism evidence="1 2">
    <name type="scientific">Carnegiea gigantea</name>
    <dbReference type="NCBI Taxonomy" id="171969"/>
    <lineage>
        <taxon>Eukaryota</taxon>
        <taxon>Viridiplantae</taxon>
        <taxon>Streptophyta</taxon>
        <taxon>Embryophyta</taxon>
        <taxon>Tracheophyta</taxon>
        <taxon>Spermatophyta</taxon>
        <taxon>Magnoliopsida</taxon>
        <taxon>eudicotyledons</taxon>
        <taxon>Gunneridae</taxon>
        <taxon>Pentapetalae</taxon>
        <taxon>Caryophyllales</taxon>
        <taxon>Cactineae</taxon>
        <taxon>Cactaceae</taxon>
        <taxon>Cactoideae</taxon>
        <taxon>Echinocereeae</taxon>
        <taxon>Carnegiea</taxon>
    </lineage>
</organism>
<sequence length="261" mass="29033">MEIISCSNIVHEENVYSAIYQNVPISEAQCVGVLKPITMAIVVLNNSLPLCLTACLEHRLTYARAEFNHHRNPAKELVDIINKNRTSLKLPALYDSPGLGCMALQYAEECKSNCTSNNTVSCHPSEDDFTEVFAPDCGVELPTFDIISMVIVGCHLKYLEPSKAFSEVLFQDKKSLSVIRNKTHTEVGVGLASIHKHHFFWCVLFSSGQRNSTFVLEHHGLGIKQRQGCFSGTNITCSRANRMKGGSLGVFTLLLLHYIWS</sequence>
<name>A0A9Q1K8V1_9CARY</name>
<dbReference type="OrthoDB" id="742600at2759"/>
<gene>
    <name evidence="1" type="ORF">Cgig2_008985</name>
</gene>
<dbReference type="PANTHER" id="PTHR34537">
    <property type="entry name" value="OS08G0459300 PROTEIN"/>
    <property type="match status" value="1"/>
</dbReference>
<dbReference type="Gene3D" id="3.40.33.10">
    <property type="entry name" value="CAP"/>
    <property type="match status" value="1"/>
</dbReference>